<dbReference type="OrthoDB" id="3559843at2759"/>
<feature type="region of interest" description="Disordered" evidence="1">
    <location>
        <begin position="1"/>
        <end position="20"/>
    </location>
</feature>
<dbReference type="Proteomes" id="UP001152300">
    <property type="component" value="Unassembled WGS sequence"/>
</dbReference>
<accession>A0A9X0APV6</accession>
<evidence type="ECO:0000313" key="2">
    <source>
        <dbReference type="EMBL" id="KAJ8066278.1"/>
    </source>
</evidence>
<feature type="compositionally biased region" description="Low complexity" evidence="1">
    <location>
        <begin position="1"/>
        <end position="10"/>
    </location>
</feature>
<dbReference type="AlphaFoldDB" id="A0A9X0APV6"/>
<feature type="region of interest" description="Disordered" evidence="1">
    <location>
        <begin position="117"/>
        <end position="143"/>
    </location>
</feature>
<name>A0A9X0APV6_9HELO</name>
<evidence type="ECO:0000256" key="1">
    <source>
        <dbReference type="SAM" id="MobiDB-lite"/>
    </source>
</evidence>
<sequence>MSSPSPSSSSIPPPFPTQTPRITISSILNSMLNDVPTSEPNSPTTITMQNTSPPTNYHNLTIPQLLHLLSERKIKPSFKDALIVLLLFDDENHHSTFNGDATTHNSFRHTVDLQSAGTVQGRSEQEKQAGQARQGSPDLDVRVDGDESNVLIDFEDMQHLTGHYAKHD</sequence>
<organism evidence="2 3">
    <name type="scientific">Sclerotinia nivalis</name>
    <dbReference type="NCBI Taxonomy" id="352851"/>
    <lineage>
        <taxon>Eukaryota</taxon>
        <taxon>Fungi</taxon>
        <taxon>Dikarya</taxon>
        <taxon>Ascomycota</taxon>
        <taxon>Pezizomycotina</taxon>
        <taxon>Leotiomycetes</taxon>
        <taxon>Helotiales</taxon>
        <taxon>Sclerotiniaceae</taxon>
        <taxon>Sclerotinia</taxon>
    </lineage>
</organism>
<gene>
    <name evidence="2" type="ORF">OCU04_005357</name>
</gene>
<protein>
    <submittedName>
        <fullName evidence="2">Uncharacterized protein</fullName>
    </submittedName>
</protein>
<evidence type="ECO:0000313" key="3">
    <source>
        <dbReference type="Proteomes" id="UP001152300"/>
    </source>
</evidence>
<keyword evidence="3" id="KW-1185">Reference proteome</keyword>
<reference evidence="2" key="1">
    <citation type="submission" date="2022-11" db="EMBL/GenBank/DDBJ databases">
        <title>Genome Resource of Sclerotinia nivalis Strain SnTB1, a Plant Pathogen Isolated from American Ginseng.</title>
        <authorList>
            <person name="Fan S."/>
        </authorList>
    </citation>
    <scope>NUCLEOTIDE SEQUENCE</scope>
    <source>
        <strain evidence="2">SnTB1</strain>
    </source>
</reference>
<dbReference type="EMBL" id="JAPEIS010000005">
    <property type="protein sequence ID" value="KAJ8066278.1"/>
    <property type="molecule type" value="Genomic_DNA"/>
</dbReference>
<comment type="caution">
    <text evidence="2">The sequence shown here is derived from an EMBL/GenBank/DDBJ whole genome shotgun (WGS) entry which is preliminary data.</text>
</comment>
<proteinExistence type="predicted"/>